<dbReference type="PATRIC" id="fig|1423816.3.peg.1232"/>
<accession>A0A0R1EPE7</accession>
<gene>
    <name evidence="3" type="ORF">FD51_GL001183</name>
</gene>
<protein>
    <recommendedName>
        <fullName evidence="2">LXG domain-containing protein</fullName>
    </recommendedName>
</protein>
<comment type="caution">
    <text evidence="3">The sequence shown here is derived from an EMBL/GenBank/DDBJ whole genome shotgun (WGS) entry which is preliminary data.</text>
</comment>
<dbReference type="InterPro" id="IPR006829">
    <property type="entry name" value="LXG_dom"/>
</dbReference>
<dbReference type="Proteomes" id="UP000051984">
    <property type="component" value="Unassembled WGS sequence"/>
</dbReference>
<evidence type="ECO:0000313" key="4">
    <source>
        <dbReference type="Proteomes" id="UP000051984"/>
    </source>
</evidence>
<evidence type="ECO:0000313" key="3">
    <source>
        <dbReference type="EMBL" id="KRK11227.1"/>
    </source>
</evidence>
<dbReference type="EMBL" id="AZCT01000018">
    <property type="protein sequence ID" value="KRK11227.1"/>
    <property type="molecule type" value="Genomic_DNA"/>
</dbReference>
<comment type="similarity">
    <text evidence="1">In the N-terminal section; belongs to the LXG family.</text>
</comment>
<organism evidence="3 4">
    <name type="scientific">Lacticaseibacillus zeae DSM 20178 = KCTC 3804</name>
    <dbReference type="NCBI Taxonomy" id="1423816"/>
    <lineage>
        <taxon>Bacteria</taxon>
        <taxon>Bacillati</taxon>
        <taxon>Bacillota</taxon>
        <taxon>Bacilli</taxon>
        <taxon>Lactobacillales</taxon>
        <taxon>Lactobacillaceae</taxon>
        <taxon>Lacticaseibacillus</taxon>
    </lineage>
</organism>
<sequence>MIDMAKSAGDQIDFERLVEYQRDMHRGLERRKEKLQSLKSALTNLGHSPNYQGTTADAVRSYIDEVHVSGIINSLLTLIESFEIVLDDYVAEYPEVDGGESFRLIDQDYEALQRKIKEEKPKITPIRRSVVNTLDAVDDIISTSGRSKVSAYGASLEDHLSNMNHLIDDQQEKWGMYEVEHAQDTDDLQTMITKIRSMIAQYANGKQPTLDQYQAGGFAALVGQAFLEDMNSLAEQNRQSANMDRGALKLIQIYRKDQRDYDKRIAQQKAQEQQDRWSKVWVNGFFLAVGAALTVATAGAATPLVVAMTAVSTGLSASDLVGNIKSAQLNKDQAGLAEGFMQQMLGKKNGSTVYGSIELVTSVLGSGAAVTKLADTGYLVHGASKISVLDTYKTWHESGLGARMAWGAVKSNVGVMARSLGCIGKGKALTKAAAGHKFLTTGAISKVYGIETAKEVGKDAVNDKIDDAITDPVAKSIPTLGGKVIFRAGIKSFQKNEDKIWTTAIGGRD</sequence>
<name>A0A0R1EPE7_LACZE</name>
<evidence type="ECO:0000259" key="2">
    <source>
        <dbReference type="PROSITE" id="PS51756"/>
    </source>
</evidence>
<dbReference type="AlphaFoldDB" id="A0A0R1EPE7"/>
<reference evidence="3 4" key="1">
    <citation type="journal article" date="2015" name="Genome Announc.">
        <title>Expanding the biotechnology potential of lactobacilli through comparative genomics of 213 strains and associated genera.</title>
        <authorList>
            <person name="Sun Z."/>
            <person name="Harris H.M."/>
            <person name="McCann A."/>
            <person name="Guo C."/>
            <person name="Argimon S."/>
            <person name="Zhang W."/>
            <person name="Yang X."/>
            <person name="Jeffery I.B."/>
            <person name="Cooney J.C."/>
            <person name="Kagawa T.F."/>
            <person name="Liu W."/>
            <person name="Song Y."/>
            <person name="Salvetti E."/>
            <person name="Wrobel A."/>
            <person name="Rasinkangas P."/>
            <person name="Parkhill J."/>
            <person name="Rea M.C."/>
            <person name="O'Sullivan O."/>
            <person name="Ritari J."/>
            <person name="Douillard F.P."/>
            <person name="Paul Ross R."/>
            <person name="Yang R."/>
            <person name="Briner A.E."/>
            <person name="Felis G.E."/>
            <person name="de Vos W.M."/>
            <person name="Barrangou R."/>
            <person name="Klaenhammer T.R."/>
            <person name="Caufield P.W."/>
            <person name="Cui Y."/>
            <person name="Zhang H."/>
            <person name="O'Toole P.W."/>
        </authorList>
    </citation>
    <scope>NUCLEOTIDE SEQUENCE [LARGE SCALE GENOMIC DNA]</scope>
    <source>
        <strain evidence="3 4">DSM 20178</strain>
    </source>
</reference>
<proteinExistence type="inferred from homology"/>
<feature type="domain" description="LXG" evidence="2">
    <location>
        <begin position="8"/>
        <end position="244"/>
    </location>
</feature>
<dbReference type="eggNOG" id="COG1345">
    <property type="taxonomic scope" value="Bacteria"/>
</dbReference>
<dbReference type="PROSITE" id="PS51756">
    <property type="entry name" value="LXG"/>
    <property type="match status" value="1"/>
</dbReference>
<evidence type="ECO:0000256" key="1">
    <source>
        <dbReference type="ARBA" id="ARBA00034117"/>
    </source>
</evidence>